<gene>
    <name evidence="1" type="ORF">Amon02_001274900</name>
</gene>
<keyword evidence="2" id="KW-1185">Reference proteome</keyword>
<dbReference type="Proteomes" id="UP001165064">
    <property type="component" value="Unassembled WGS sequence"/>
</dbReference>
<sequence>MQSSSAFSHPGSSTGNFMARGDDDNSSVSGSAHSGSIHNSIHSASSGSKLSSSVSSFSGRPGSIAGWSANGSQYGGKRTVLNYKYA</sequence>
<reference evidence="1" key="1">
    <citation type="submission" date="2023-04" db="EMBL/GenBank/DDBJ databases">
        <title>Ambrosiozyma monospora NBRC 10751.</title>
        <authorList>
            <person name="Ichikawa N."/>
            <person name="Sato H."/>
            <person name="Tonouchi N."/>
        </authorList>
    </citation>
    <scope>NUCLEOTIDE SEQUENCE</scope>
    <source>
        <strain evidence="1">NBRC 10751</strain>
    </source>
</reference>
<organism evidence="1 2">
    <name type="scientific">Ambrosiozyma monospora</name>
    <name type="common">Yeast</name>
    <name type="synonym">Endomycopsis monosporus</name>
    <dbReference type="NCBI Taxonomy" id="43982"/>
    <lineage>
        <taxon>Eukaryota</taxon>
        <taxon>Fungi</taxon>
        <taxon>Dikarya</taxon>
        <taxon>Ascomycota</taxon>
        <taxon>Saccharomycotina</taxon>
        <taxon>Pichiomycetes</taxon>
        <taxon>Pichiales</taxon>
        <taxon>Pichiaceae</taxon>
        <taxon>Ambrosiozyma</taxon>
    </lineage>
</organism>
<evidence type="ECO:0000313" key="2">
    <source>
        <dbReference type="Proteomes" id="UP001165064"/>
    </source>
</evidence>
<accession>A0ACB5UC01</accession>
<dbReference type="EMBL" id="BSXS01015361">
    <property type="protein sequence ID" value="GMF06648.1"/>
    <property type="molecule type" value="Genomic_DNA"/>
</dbReference>
<name>A0ACB5UC01_AMBMO</name>
<protein>
    <submittedName>
        <fullName evidence="1">Unnamed protein product</fullName>
    </submittedName>
</protein>
<evidence type="ECO:0000313" key="1">
    <source>
        <dbReference type="EMBL" id="GMF06648.1"/>
    </source>
</evidence>
<comment type="caution">
    <text evidence="1">The sequence shown here is derived from an EMBL/GenBank/DDBJ whole genome shotgun (WGS) entry which is preliminary data.</text>
</comment>
<proteinExistence type="predicted"/>